<sequence length="130" mass="13576">MKSLLVLRVVAVGHAVAVCLQPVLAGVYLNGSSGAMRLHEPIGLGVAFLCLAQLLIATIYWRSGGRGFAVIATLALLLAEGLQIGMGYSRQLVLHIPLGIAIVAIACAFAVWTCRPGATVRRTEKQAVAA</sequence>
<reference evidence="2 3" key="1">
    <citation type="journal article" date="2015" name="Stand. Genomic Sci.">
        <title>Genomic Encyclopedia of Bacterial and Archaeal Type Strains, Phase III: the genomes of soil and plant-associated and newly described type strains.</title>
        <authorList>
            <person name="Whitman W.B."/>
            <person name="Woyke T."/>
            <person name="Klenk H.P."/>
            <person name="Zhou Y."/>
            <person name="Lilburn T.G."/>
            <person name="Beck B.J."/>
            <person name="De Vos P."/>
            <person name="Vandamme P."/>
            <person name="Eisen J.A."/>
            <person name="Garrity G."/>
            <person name="Hugenholtz P."/>
            <person name="Kyrpides N.C."/>
        </authorList>
    </citation>
    <scope>NUCLEOTIDE SEQUENCE [LARGE SCALE GENOMIC DNA]</scope>
    <source>
        <strain evidence="2 3">VKM Ac-2538</strain>
    </source>
</reference>
<protein>
    <submittedName>
        <fullName evidence="2">Uncharacterized protein</fullName>
    </submittedName>
</protein>
<dbReference type="RefSeq" id="WP_132190772.1">
    <property type="nucleotide sequence ID" value="NZ_SLWM01000008.1"/>
</dbReference>
<feature type="transmembrane region" description="Helical" evidence="1">
    <location>
        <begin position="41"/>
        <end position="61"/>
    </location>
</feature>
<dbReference type="Proteomes" id="UP000295818">
    <property type="component" value="Unassembled WGS sequence"/>
</dbReference>
<evidence type="ECO:0000313" key="2">
    <source>
        <dbReference type="EMBL" id="TCO21021.1"/>
    </source>
</evidence>
<keyword evidence="1" id="KW-0472">Membrane</keyword>
<keyword evidence="3" id="KW-1185">Reference proteome</keyword>
<evidence type="ECO:0000313" key="3">
    <source>
        <dbReference type="Proteomes" id="UP000295818"/>
    </source>
</evidence>
<keyword evidence="1" id="KW-1133">Transmembrane helix</keyword>
<feature type="transmembrane region" description="Helical" evidence="1">
    <location>
        <begin position="68"/>
        <end position="86"/>
    </location>
</feature>
<name>A0ABY2BLB4_9ACTN</name>
<gene>
    <name evidence="2" type="ORF">EV644_108235</name>
</gene>
<proteinExistence type="predicted"/>
<organism evidence="2 3">
    <name type="scientific">Kribbella orskensis</name>
    <dbReference type="NCBI Taxonomy" id="2512216"/>
    <lineage>
        <taxon>Bacteria</taxon>
        <taxon>Bacillati</taxon>
        <taxon>Actinomycetota</taxon>
        <taxon>Actinomycetes</taxon>
        <taxon>Propionibacteriales</taxon>
        <taxon>Kribbellaceae</taxon>
        <taxon>Kribbella</taxon>
    </lineage>
</organism>
<evidence type="ECO:0000256" key="1">
    <source>
        <dbReference type="SAM" id="Phobius"/>
    </source>
</evidence>
<comment type="caution">
    <text evidence="2">The sequence shown here is derived from an EMBL/GenBank/DDBJ whole genome shotgun (WGS) entry which is preliminary data.</text>
</comment>
<feature type="transmembrane region" description="Helical" evidence="1">
    <location>
        <begin position="92"/>
        <end position="112"/>
    </location>
</feature>
<accession>A0ABY2BLB4</accession>
<dbReference type="EMBL" id="SLWM01000008">
    <property type="protein sequence ID" value="TCO21021.1"/>
    <property type="molecule type" value="Genomic_DNA"/>
</dbReference>
<keyword evidence="1" id="KW-0812">Transmembrane</keyword>